<feature type="transmembrane region" description="Helical" evidence="1">
    <location>
        <begin position="21"/>
        <end position="46"/>
    </location>
</feature>
<evidence type="ECO:0000313" key="2">
    <source>
        <dbReference type="EMBL" id="MQL52828.1"/>
    </source>
</evidence>
<keyword evidence="1" id="KW-1133">Transmembrane helix</keyword>
<accession>A0A6N7IUN0</accession>
<dbReference type="RefSeq" id="WP_152947258.1">
    <property type="nucleotide sequence ID" value="NZ_WHYR01000030.1"/>
</dbReference>
<sequence length="110" mass="11523">MRTPVAGLFNLAARGGLFRALLMAMIIMGLVMGAIFPFFVVAVLGLPLEMVFRPAFLVACLVAGVLVGLANYLLTRLVLAIPLRDLAGMAQRVADGNLKDDGAVLPGRGA</sequence>
<evidence type="ECO:0000256" key="1">
    <source>
        <dbReference type="SAM" id="Phobius"/>
    </source>
</evidence>
<organism evidence="2 3">
    <name type="scientific">Desulfofundulus thermobenzoicus</name>
    <dbReference type="NCBI Taxonomy" id="29376"/>
    <lineage>
        <taxon>Bacteria</taxon>
        <taxon>Bacillati</taxon>
        <taxon>Bacillota</taxon>
        <taxon>Clostridia</taxon>
        <taxon>Eubacteriales</taxon>
        <taxon>Peptococcaceae</taxon>
        <taxon>Desulfofundulus</taxon>
    </lineage>
</organism>
<evidence type="ECO:0000313" key="3">
    <source>
        <dbReference type="Proteomes" id="UP000441717"/>
    </source>
</evidence>
<protein>
    <submittedName>
        <fullName evidence="2">HAMP domain-containing protein</fullName>
    </submittedName>
</protein>
<feature type="transmembrane region" description="Helical" evidence="1">
    <location>
        <begin position="52"/>
        <end position="74"/>
    </location>
</feature>
<gene>
    <name evidence="2" type="ORF">GFC01_11275</name>
</gene>
<dbReference type="EMBL" id="WHYR01000030">
    <property type="protein sequence ID" value="MQL52828.1"/>
    <property type="molecule type" value="Genomic_DNA"/>
</dbReference>
<keyword evidence="3" id="KW-1185">Reference proteome</keyword>
<keyword evidence="1" id="KW-0812">Transmembrane</keyword>
<name>A0A6N7IUN0_9FIRM</name>
<dbReference type="AlphaFoldDB" id="A0A6N7IUN0"/>
<proteinExistence type="predicted"/>
<comment type="caution">
    <text evidence="2">The sequence shown here is derived from an EMBL/GenBank/DDBJ whole genome shotgun (WGS) entry which is preliminary data.</text>
</comment>
<dbReference type="Proteomes" id="UP000441717">
    <property type="component" value="Unassembled WGS sequence"/>
</dbReference>
<keyword evidence="1" id="KW-0472">Membrane</keyword>
<dbReference type="OrthoDB" id="1807668at2"/>
<reference evidence="2 3" key="1">
    <citation type="submission" date="2019-10" db="EMBL/GenBank/DDBJ databases">
        <title>Comparative genomics of sulfur disproportionating microorganisms.</title>
        <authorList>
            <person name="Ward L.M."/>
            <person name="Bertran E."/>
            <person name="Johnston D."/>
        </authorList>
    </citation>
    <scope>NUCLEOTIDE SEQUENCE [LARGE SCALE GENOMIC DNA]</scope>
    <source>
        <strain evidence="2 3">DSM 14055</strain>
    </source>
</reference>